<evidence type="ECO:0008006" key="3">
    <source>
        <dbReference type="Google" id="ProtNLM"/>
    </source>
</evidence>
<dbReference type="EMBL" id="PISD01000030">
    <property type="protein sequence ID" value="PKG28343.1"/>
    <property type="molecule type" value="Genomic_DNA"/>
</dbReference>
<dbReference type="Gene3D" id="3.50.50.60">
    <property type="entry name" value="FAD/NAD(P)-binding domain"/>
    <property type="match status" value="1"/>
</dbReference>
<dbReference type="Proteomes" id="UP000233343">
    <property type="component" value="Unassembled WGS sequence"/>
</dbReference>
<name>A0A2N0ZFS9_9BACI</name>
<comment type="caution">
    <text evidence="1">The sequence shown here is derived from an EMBL/GenBank/DDBJ whole genome shotgun (WGS) entry which is preliminary data.</text>
</comment>
<proteinExistence type="predicted"/>
<evidence type="ECO:0000313" key="2">
    <source>
        <dbReference type="Proteomes" id="UP000233343"/>
    </source>
</evidence>
<dbReference type="InterPro" id="IPR036188">
    <property type="entry name" value="FAD/NAD-bd_sf"/>
</dbReference>
<reference evidence="1 2" key="1">
    <citation type="journal article" date="2010" name="Int. J. Syst. Evol. Microbiol.">
        <title>Bacillus horneckiae sp. nov., isolated from a spacecraft-assembly clean room.</title>
        <authorList>
            <person name="Vaishampayan P."/>
            <person name="Probst A."/>
            <person name="Krishnamurthi S."/>
            <person name="Ghosh S."/>
            <person name="Osman S."/>
            <person name="McDowall A."/>
            <person name="Ruckmani A."/>
            <person name="Mayilraj S."/>
            <person name="Venkateswaran K."/>
        </authorList>
    </citation>
    <scope>NUCLEOTIDE SEQUENCE [LARGE SCALE GENOMIC DNA]</scope>
    <source>
        <strain evidence="2">1PO1SC</strain>
    </source>
</reference>
<accession>A0A2N0ZFS9</accession>
<keyword evidence="2" id="KW-1185">Reference proteome</keyword>
<dbReference type="AlphaFoldDB" id="A0A2N0ZFS9"/>
<protein>
    <recommendedName>
        <fullName evidence="3">FAD-dependent oxidoreductase 2 FAD binding domain-containing protein</fullName>
    </recommendedName>
</protein>
<dbReference type="RefSeq" id="WP_101226332.1">
    <property type="nucleotide sequence ID" value="NZ_PISD01000030.1"/>
</dbReference>
<organism evidence="1 2">
    <name type="scientific">Cytobacillus horneckiae</name>
    <dbReference type="NCBI Taxonomy" id="549687"/>
    <lineage>
        <taxon>Bacteria</taxon>
        <taxon>Bacillati</taxon>
        <taxon>Bacillota</taxon>
        <taxon>Bacilli</taxon>
        <taxon>Bacillales</taxon>
        <taxon>Bacillaceae</taxon>
        <taxon>Cytobacillus</taxon>
    </lineage>
</organism>
<dbReference type="SUPFAM" id="SSF51905">
    <property type="entry name" value="FAD/NAD(P)-binding domain"/>
    <property type="match status" value="1"/>
</dbReference>
<evidence type="ECO:0000313" key="1">
    <source>
        <dbReference type="EMBL" id="PKG28343.1"/>
    </source>
</evidence>
<gene>
    <name evidence="1" type="ORF">CWS20_14130</name>
</gene>
<sequence length="70" mass="7103">MLINTHAQVINKEGKSIQNLYAGGGAAVGISGDHSYGYMSGNGLLAALGFGKIAGDHAALSILNEGMEVK</sequence>